<dbReference type="SMART" id="SM00358">
    <property type="entry name" value="DSRM"/>
    <property type="match status" value="2"/>
</dbReference>
<dbReference type="Gene3D" id="3.30.160.20">
    <property type="match status" value="2"/>
</dbReference>
<evidence type="ECO:0000313" key="7">
    <source>
        <dbReference type="Proteomes" id="UP001161247"/>
    </source>
</evidence>
<feature type="domain" description="DRBM" evidence="5">
    <location>
        <begin position="43"/>
        <end position="112"/>
    </location>
</feature>
<dbReference type="Pfam" id="PF00035">
    <property type="entry name" value="dsrm"/>
    <property type="match status" value="2"/>
</dbReference>
<evidence type="ECO:0000256" key="2">
    <source>
        <dbReference type="ARBA" id="ARBA00022884"/>
    </source>
</evidence>
<dbReference type="AlphaFoldDB" id="A0AAV1DU56"/>
<keyword evidence="7" id="KW-1185">Reference proteome</keyword>
<dbReference type="Proteomes" id="UP001161247">
    <property type="component" value="Chromosome 6"/>
</dbReference>
<evidence type="ECO:0000256" key="4">
    <source>
        <dbReference type="SAM" id="MobiDB-lite"/>
    </source>
</evidence>
<dbReference type="InterPro" id="IPR014720">
    <property type="entry name" value="dsRBD_dom"/>
</dbReference>
<keyword evidence="1" id="KW-0677">Repeat</keyword>
<evidence type="ECO:0000256" key="3">
    <source>
        <dbReference type="PROSITE-ProRule" id="PRU00266"/>
    </source>
</evidence>
<dbReference type="PANTHER" id="PTHR46031:SF37">
    <property type="entry name" value="DRBM DOMAIN-CONTAINING PROTEIN"/>
    <property type="match status" value="1"/>
</dbReference>
<name>A0AAV1DU56_OLDCO</name>
<dbReference type="PROSITE" id="PS50137">
    <property type="entry name" value="DS_RBD"/>
    <property type="match status" value="2"/>
</dbReference>
<proteinExistence type="predicted"/>
<dbReference type="PANTHER" id="PTHR46031">
    <property type="match status" value="1"/>
</dbReference>
<evidence type="ECO:0000313" key="6">
    <source>
        <dbReference type="EMBL" id="CAI9110587.1"/>
    </source>
</evidence>
<dbReference type="SUPFAM" id="SSF54768">
    <property type="entry name" value="dsRNA-binding domain-like"/>
    <property type="match status" value="2"/>
</dbReference>
<accession>A0AAV1DU56</accession>
<feature type="region of interest" description="Disordered" evidence="4">
    <location>
        <begin position="1"/>
        <end position="23"/>
    </location>
</feature>
<reference evidence="6" key="1">
    <citation type="submission" date="2023-03" db="EMBL/GenBank/DDBJ databases">
        <authorList>
            <person name="Julca I."/>
        </authorList>
    </citation>
    <scope>NUCLEOTIDE SEQUENCE</scope>
</reference>
<sequence>MSVEAPVMAEQQNPLSADDVEPPQLPTTAIAAQSKTSGSNILMYKNWLQEFAARASLQFPVYRTVNEGAPHDPKFRSTVTVNGMAYTSPHTFSQRKNAEQDAARIALECVTQKLKNESCLLIREDSTFCKSILNEYAAKMHLTLPSYQTKIESGLLPVFVSSVDFNGVSYTGNKGRNKKEAKQLAARDAILSILDSGGESLNMMVAVIRSKIKLYAVTSKSNDSSSMCGVAVSAVTAREDLLSPLNKRKEAEIISSIVNISGVGVSESTLDVFARMQPAHLPIHHFKKHKEETTSTVVVPSIEFVPSGSEPAVVPPISTAKKNRKKKGKRRLQIGPEMPVGLVPMTEITPSVTQ</sequence>
<evidence type="ECO:0000256" key="1">
    <source>
        <dbReference type="ARBA" id="ARBA00022737"/>
    </source>
</evidence>
<dbReference type="GO" id="GO:0003723">
    <property type="term" value="F:RNA binding"/>
    <property type="evidence" value="ECO:0007669"/>
    <property type="project" value="UniProtKB-UniRule"/>
</dbReference>
<keyword evidence="2 3" id="KW-0694">RNA-binding</keyword>
<feature type="domain" description="DRBM" evidence="5">
    <location>
        <begin position="128"/>
        <end position="195"/>
    </location>
</feature>
<evidence type="ECO:0000259" key="5">
    <source>
        <dbReference type="PROSITE" id="PS50137"/>
    </source>
</evidence>
<dbReference type="EMBL" id="OX459123">
    <property type="protein sequence ID" value="CAI9110587.1"/>
    <property type="molecule type" value="Genomic_DNA"/>
</dbReference>
<protein>
    <submittedName>
        <fullName evidence="6">OLC1v1010641C1</fullName>
    </submittedName>
</protein>
<organism evidence="6 7">
    <name type="scientific">Oldenlandia corymbosa var. corymbosa</name>
    <dbReference type="NCBI Taxonomy" id="529605"/>
    <lineage>
        <taxon>Eukaryota</taxon>
        <taxon>Viridiplantae</taxon>
        <taxon>Streptophyta</taxon>
        <taxon>Embryophyta</taxon>
        <taxon>Tracheophyta</taxon>
        <taxon>Spermatophyta</taxon>
        <taxon>Magnoliopsida</taxon>
        <taxon>eudicotyledons</taxon>
        <taxon>Gunneridae</taxon>
        <taxon>Pentapetalae</taxon>
        <taxon>asterids</taxon>
        <taxon>lamiids</taxon>
        <taxon>Gentianales</taxon>
        <taxon>Rubiaceae</taxon>
        <taxon>Rubioideae</taxon>
        <taxon>Spermacoceae</taxon>
        <taxon>Hedyotis-Oldenlandia complex</taxon>
        <taxon>Oldenlandia</taxon>
    </lineage>
</organism>
<gene>
    <name evidence="6" type="ORF">OLC1_LOCUS18196</name>
</gene>